<dbReference type="Gene3D" id="3.40.50.300">
    <property type="entry name" value="P-loop containing nucleotide triphosphate hydrolases"/>
    <property type="match status" value="1"/>
</dbReference>
<dbReference type="InterPro" id="IPR003439">
    <property type="entry name" value="ABC_transporter-like_ATP-bd"/>
</dbReference>
<keyword evidence="3 5" id="KW-0067">ATP-binding</keyword>
<reference evidence="6" key="1">
    <citation type="journal article" date="2019" name="Int. J. Syst. Evol. Microbiol.">
        <title>The Global Catalogue of Microorganisms (GCM) 10K type strain sequencing project: providing services to taxonomists for standard genome sequencing and annotation.</title>
        <authorList>
            <consortium name="The Broad Institute Genomics Platform"/>
            <consortium name="The Broad Institute Genome Sequencing Center for Infectious Disease"/>
            <person name="Wu L."/>
            <person name="Ma J."/>
        </authorList>
    </citation>
    <scope>NUCLEOTIDE SEQUENCE [LARGE SCALE GENOMIC DNA]</scope>
    <source>
        <strain evidence="6">ZS-35-S2</strain>
    </source>
</reference>
<dbReference type="RefSeq" id="WP_377432440.1">
    <property type="nucleotide sequence ID" value="NZ_JBHSPR010000064.1"/>
</dbReference>
<feature type="domain" description="ABC transporter" evidence="4">
    <location>
        <begin position="10"/>
        <end position="247"/>
    </location>
</feature>
<dbReference type="Pfam" id="PF00005">
    <property type="entry name" value="ABC_tran"/>
    <property type="match status" value="1"/>
</dbReference>
<dbReference type="InterPro" id="IPR017871">
    <property type="entry name" value="ABC_transporter-like_CS"/>
</dbReference>
<dbReference type="InterPro" id="IPR008995">
    <property type="entry name" value="Mo/tungstate-bd_C_term_dom"/>
</dbReference>
<dbReference type="SUPFAM" id="SSF50331">
    <property type="entry name" value="MOP-like"/>
    <property type="match status" value="1"/>
</dbReference>
<evidence type="ECO:0000256" key="3">
    <source>
        <dbReference type="ARBA" id="ARBA00022840"/>
    </source>
</evidence>
<proteinExistence type="predicted"/>
<dbReference type="InterPro" id="IPR003593">
    <property type="entry name" value="AAA+_ATPase"/>
</dbReference>
<organism evidence="5 6">
    <name type="scientific">Plantactinospora solaniradicis</name>
    <dbReference type="NCBI Taxonomy" id="1723736"/>
    <lineage>
        <taxon>Bacteria</taxon>
        <taxon>Bacillati</taxon>
        <taxon>Actinomycetota</taxon>
        <taxon>Actinomycetes</taxon>
        <taxon>Micromonosporales</taxon>
        <taxon>Micromonosporaceae</taxon>
        <taxon>Plantactinospora</taxon>
    </lineage>
</organism>
<gene>
    <name evidence="5" type="ORF">ACFP2T_41855</name>
</gene>
<name>A0ABW1KQ39_9ACTN</name>
<evidence type="ECO:0000259" key="4">
    <source>
        <dbReference type="PROSITE" id="PS50893"/>
    </source>
</evidence>
<accession>A0ABW1KQ39</accession>
<dbReference type="SUPFAM" id="SSF52540">
    <property type="entry name" value="P-loop containing nucleoside triphosphate hydrolases"/>
    <property type="match status" value="1"/>
</dbReference>
<evidence type="ECO:0000313" key="6">
    <source>
        <dbReference type="Proteomes" id="UP001596203"/>
    </source>
</evidence>
<dbReference type="PANTHER" id="PTHR43875:SF1">
    <property type="entry name" value="OSMOPROTECTIVE COMPOUNDS UPTAKE ATP-BINDING PROTEIN GGTA"/>
    <property type="match status" value="1"/>
</dbReference>
<dbReference type="GO" id="GO:0005524">
    <property type="term" value="F:ATP binding"/>
    <property type="evidence" value="ECO:0007669"/>
    <property type="project" value="UniProtKB-KW"/>
</dbReference>
<comment type="caution">
    <text evidence="5">The sequence shown here is derived from an EMBL/GenBank/DDBJ whole genome shotgun (WGS) entry which is preliminary data.</text>
</comment>
<sequence>MTDRERAGDLRLIGLTMRYGPTVALDDVSLHIRAGSFTAVVGPSGCGKSTLLRVLSGLEAPSGGEVEIDGRSVTGQGAGERRVAMVFQDYALYPHMTVAGNISFGLRLQARHGRRNGPSRQQIDQRVHEVAELLGLGALLRRKPGQLSGGQRQRVALGRAIVRRPSVLLLDEPLSALDAQLRADARAELLRLHREIGATVVLVTHDQHEALSMATELVVLRDGRVVQGGTPQELYERPSTEFVATFVGAPAMNLCPDTGGGRLGWRPAEGRLLTPGEEPEGFVAEGVTDVCAYTGSGQDVLCRSPAGDFVLQQREGDRWLTPGEMLRVSVPEHRLHRFDEAGQRRAD</sequence>
<evidence type="ECO:0000256" key="2">
    <source>
        <dbReference type="ARBA" id="ARBA00022741"/>
    </source>
</evidence>
<keyword evidence="1" id="KW-0813">Transport</keyword>
<dbReference type="EMBL" id="JBHSPR010000064">
    <property type="protein sequence ID" value="MFC6022688.1"/>
    <property type="molecule type" value="Genomic_DNA"/>
</dbReference>
<dbReference type="InterPro" id="IPR027417">
    <property type="entry name" value="P-loop_NTPase"/>
</dbReference>
<keyword evidence="2" id="KW-0547">Nucleotide-binding</keyword>
<evidence type="ECO:0000313" key="5">
    <source>
        <dbReference type="EMBL" id="MFC6022688.1"/>
    </source>
</evidence>
<dbReference type="PROSITE" id="PS00211">
    <property type="entry name" value="ABC_TRANSPORTER_1"/>
    <property type="match status" value="1"/>
</dbReference>
<dbReference type="InterPro" id="IPR047641">
    <property type="entry name" value="ABC_transpr_MalK/UgpC-like"/>
</dbReference>
<dbReference type="Proteomes" id="UP001596203">
    <property type="component" value="Unassembled WGS sequence"/>
</dbReference>
<dbReference type="Gene3D" id="2.40.50.100">
    <property type="match status" value="1"/>
</dbReference>
<evidence type="ECO:0000256" key="1">
    <source>
        <dbReference type="ARBA" id="ARBA00022448"/>
    </source>
</evidence>
<dbReference type="PROSITE" id="PS50893">
    <property type="entry name" value="ABC_TRANSPORTER_2"/>
    <property type="match status" value="1"/>
</dbReference>
<dbReference type="PANTHER" id="PTHR43875">
    <property type="entry name" value="MALTODEXTRIN IMPORT ATP-BINDING PROTEIN MSMX"/>
    <property type="match status" value="1"/>
</dbReference>
<dbReference type="SMART" id="SM00382">
    <property type="entry name" value="AAA"/>
    <property type="match status" value="1"/>
</dbReference>
<protein>
    <submittedName>
        <fullName evidence="5">ABC transporter ATP-binding protein</fullName>
    </submittedName>
</protein>
<keyword evidence="6" id="KW-1185">Reference proteome</keyword>